<organism evidence="2 3">
    <name type="scientific">Luteimonas marina</name>
    <dbReference type="NCBI Taxonomy" id="488485"/>
    <lineage>
        <taxon>Bacteria</taxon>
        <taxon>Pseudomonadati</taxon>
        <taxon>Pseudomonadota</taxon>
        <taxon>Gammaproteobacteria</taxon>
        <taxon>Lysobacterales</taxon>
        <taxon>Lysobacteraceae</taxon>
        <taxon>Luteimonas</taxon>
    </lineage>
</organism>
<dbReference type="OrthoDB" id="5959052at2"/>
<dbReference type="AlphaFoldDB" id="A0A5C5U3R8"/>
<accession>A0A5C5U3R8</accession>
<feature type="coiled-coil region" evidence="1">
    <location>
        <begin position="65"/>
        <end position="96"/>
    </location>
</feature>
<evidence type="ECO:0000256" key="1">
    <source>
        <dbReference type="SAM" id="Coils"/>
    </source>
</evidence>
<sequence>MDRSRMDDFVANAALLAAHLTQQCEKAVAKQQAAALDLQQSADALGEGVAAGKLELEQHARGAIREALARELADASRSLEDTVDRLQQLGERLRIEQSSAGLRMRVLEWKSIASLAVAAAVLVGGSAYAARHNLQRAERAQVRADVLEALRHVAITSCDGRPCVKLEDGLQRWTKNDEYVLVDAGASVEAAGR</sequence>
<keyword evidence="3" id="KW-1185">Reference proteome</keyword>
<comment type="caution">
    <text evidence="2">The sequence shown here is derived from an EMBL/GenBank/DDBJ whole genome shotgun (WGS) entry which is preliminary data.</text>
</comment>
<protein>
    <recommendedName>
        <fullName evidence="4">Relaxation protein</fullName>
    </recommendedName>
</protein>
<dbReference type="RefSeq" id="WP_158636484.1">
    <property type="nucleotide sequence ID" value="NZ_VOHK01000004.1"/>
</dbReference>
<reference evidence="2 3" key="1">
    <citation type="journal article" date="2008" name="Int. J. Syst. Evol. Microbiol.">
        <title>Luteimonas marina sp. nov., isolated from seawater.</title>
        <authorList>
            <person name="Baik K.S."/>
            <person name="Park S.C."/>
            <person name="Kim M.S."/>
            <person name="Kim E.M."/>
            <person name="Park C."/>
            <person name="Chun J."/>
            <person name="Seong C.N."/>
        </authorList>
    </citation>
    <scope>NUCLEOTIDE SEQUENCE [LARGE SCALE GENOMIC DNA]</scope>
    <source>
        <strain evidence="2 3">FR1330</strain>
    </source>
</reference>
<proteinExistence type="predicted"/>
<name>A0A5C5U3R8_9GAMM</name>
<dbReference type="Proteomes" id="UP000319980">
    <property type="component" value="Unassembled WGS sequence"/>
</dbReference>
<evidence type="ECO:0000313" key="3">
    <source>
        <dbReference type="Proteomes" id="UP000319980"/>
    </source>
</evidence>
<dbReference type="EMBL" id="VOHK01000004">
    <property type="protein sequence ID" value="TWT20222.1"/>
    <property type="molecule type" value="Genomic_DNA"/>
</dbReference>
<evidence type="ECO:0000313" key="2">
    <source>
        <dbReference type="EMBL" id="TWT20222.1"/>
    </source>
</evidence>
<keyword evidence="1" id="KW-0175">Coiled coil</keyword>
<evidence type="ECO:0008006" key="4">
    <source>
        <dbReference type="Google" id="ProtNLM"/>
    </source>
</evidence>
<gene>
    <name evidence="2" type="ORF">FQY83_10810</name>
</gene>